<feature type="binding site" evidence="9">
    <location>
        <position position="9"/>
    </location>
    <ligand>
        <name>a divalent metal cation</name>
        <dbReference type="ChEBI" id="CHEBI:60240"/>
    </ligand>
</feature>
<dbReference type="AlphaFoldDB" id="A0A2M9G2Z7"/>
<evidence type="ECO:0000256" key="5">
    <source>
        <dbReference type="ARBA" id="ARBA00022490"/>
    </source>
</evidence>
<organism evidence="11 12">
    <name type="scientific">Minwuia thermotolerans</name>
    <dbReference type="NCBI Taxonomy" id="2056226"/>
    <lineage>
        <taxon>Bacteria</taxon>
        <taxon>Pseudomonadati</taxon>
        <taxon>Pseudomonadota</taxon>
        <taxon>Alphaproteobacteria</taxon>
        <taxon>Minwuiales</taxon>
        <taxon>Minwuiaceae</taxon>
        <taxon>Minwuia</taxon>
    </lineage>
</organism>
<dbReference type="EMBL" id="PHIG01000031">
    <property type="protein sequence ID" value="PJK30078.1"/>
    <property type="molecule type" value="Genomic_DNA"/>
</dbReference>
<dbReference type="GO" id="GO:0000166">
    <property type="term" value="F:nucleotide binding"/>
    <property type="evidence" value="ECO:0007669"/>
    <property type="project" value="UniProtKB-KW"/>
</dbReference>
<comment type="cofactor">
    <cofactor evidence="9">
        <name>a divalent metal cation</name>
        <dbReference type="ChEBI" id="CHEBI:60240"/>
    </cofactor>
    <text evidence="9">Binds 1 divalent metal cation per subunit.</text>
</comment>
<feature type="binding site" evidence="9">
    <location>
        <position position="40"/>
    </location>
    <ligand>
        <name>a divalent metal cation</name>
        <dbReference type="ChEBI" id="CHEBI:60240"/>
    </ligand>
</feature>
<dbReference type="GO" id="GO:0004309">
    <property type="term" value="F:exopolyphosphatase activity"/>
    <property type="evidence" value="ECO:0007669"/>
    <property type="project" value="TreeGrafter"/>
</dbReference>
<dbReference type="Proteomes" id="UP000229498">
    <property type="component" value="Unassembled WGS sequence"/>
</dbReference>
<proteinExistence type="inferred from homology"/>
<dbReference type="NCBIfam" id="TIGR00087">
    <property type="entry name" value="surE"/>
    <property type="match status" value="1"/>
</dbReference>
<dbReference type="GO" id="GO:0046872">
    <property type="term" value="F:metal ion binding"/>
    <property type="evidence" value="ECO:0007669"/>
    <property type="project" value="UniProtKB-UniRule"/>
</dbReference>
<name>A0A2M9G2Z7_9PROT</name>
<dbReference type="GO" id="GO:0005737">
    <property type="term" value="C:cytoplasm"/>
    <property type="evidence" value="ECO:0007669"/>
    <property type="project" value="UniProtKB-SubCell"/>
</dbReference>
<dbReference type="InterPro" id="IPR036523">
    <property type="entry name" value="SurE-like_sf"/>
</dbReference>
<dbReference type="NCBIfam" id="NF001490">
    <property type="entry name" value="PRK00346.1-4"/>
    <property type="match status" value="1"/>
</dbReference>
<feature type="binding site" evidence="9">
    <location>
        <position position="92"/>
    </location>
    <ligand>
        <name>a divalent metal cation</name>
        <dbReference type="ChEBI" id="CHEBI:60240"/>
    </ligand>
</feature>
<evidence type="ECO:0000313" key="11">
    <source>
        <dbReference type="EMBL" id="PJK30078.1"/>
    </source>
</evidence>
<dbReference type="SUPFAM" id="SSF64167">
    <property type="entry name" value="SurE-like"/>
    <property type="match status" value="1"/>
</dbReference>
<evidence type="ECO:0000256" key="4">
    <source>
        <dbReference type="ARBA" id="ARBA00011062"/>
    </source>
</evidence>
<evidence type="ECO:0000256" key="8">
    <source>
        <dbReference type="ARBA" id="ARBA00022801"/>
    </source>
</evidence>
<protein>
    <recommendedName>
        <fullName evidence="9">5'-nucleotidase SurE</fullName>
        <ecNumber evidence="9">3.1.3.5</ecNumber>
    </recommendedName>
    <alternativeName>
        <fullName evidence="9">Nucleoside 5'-monophosphate phosphohydrolase</fullName>
    </alternativeName>
</protein>
<dbReference type="EC" id="3.1.3.5" evidence="9"/>
<dbReference type="PANTHER" id="PTHR30457">
    <property type="entry name" value="5'-NUCLEOTIDASE SURE"/>
    <property type="match status" value="1"/>
</dbReference>
<feature type="binding site" evidence="9">
    <location>
        <position position="8"/>
    </location>
    <ligand>
        <name>a divalent metal cation</name>
        <dbReference type="ChEBI" id="CHEBI:60240"/>
    </ligand>
</feature>
<dbReference type="Gene3D" id="3.40.1210.10">
    <property type="entry name" value="Survival protein SurE-like phosphatase/nucleotidase"/>
    <property type="match status" value="1"/>
</dbReference>
<comment type="catalytic activity">
    <reaction evidence="1 9">
        <text>a ribonucleoside 5'-phosphate + H2O = a ribonucleoside + phosphate</text>
        <dbReference type="Rhea" id="RHEA:12484"/>
        <dbReference type="ChEBI" id="CHEBI:15377"/>
        <dbReference type="ChEBI" id="CHEBI:18254"/>
        <dbReference type="ChEBI" id="CHEBI:43474"/>
        <dbReference type="ChEBI" id="CHEBI:58043"/>
        <dbReference type="EC" id="3.1.3.5"/>
    </reaction>
</comment>
<accession>A0A2M9G2Z7</accession>
<dbReference type="Pfam" id="PF01975">
    <property type="entry name" value="SurE"/>
    <property type="match status" value="1"/>
</dbReference>
<dbReference type="PANTHER" id="PTHR30457:SF12">
    <property type="entry name" value="5'_3'-NUCLEOTIDASE SURE"/>
    <property type="match status" value="1"/>
</dbReference>
<keyword evidence="8 9" id="KW-0378">Hydrolase</keyword>
<dbReference type="FunFam" id="3.40.1210.10:FF:000001">
    <property type="entry name" value="5'/3'-nucleotidase SurE"/>
    <property type="match status" value="1"/>
</dbReference>
<evidence type="ECO:0000259" key="10">
    <source>
        <dbReference type="Pfam" id="PF01975"/>
    </source>
</evidence>
<keyword evidence="12" id="KW-1185">Reference proteome</keyword>
<evidence type="ECO:0000256" key="2">
    <source>
        <dbReference type="ARBA" id="ARBA00001946"/>
    </source>
</evidence>
<reference evidence="11 12" key="1">
    <citation type="submission" date="2017-11" db="EMBL/GenBank/DDBJ databases">
        <title>Draft genome sequence of Rhizobiales bacterium SY3-13.</title>
        <authorList>
            <person name="Sun C."/>
        </authorList>
    </citation>
    <scope>NUCLEOTIDE SEQUENCE [LARGE SCALE GENOMIC DNA]</scope>
    <source>
        <strain evidence="11 12">SY3-13</strain>
    </source>
</reference>
<dbReference type="OrthoDB" id="9780815at2"/>
<comment type="similarity">
    <text evidence="4 9">Belongs to the SurE nucleotidase family.</text>
</comment>
<evidence type="ECO:0000256" key="7">
    <source>
        <dbReference type="ARBA" id="ARBA00022741"/>
    </source>
</evidence>
<dbReference type="RefSeq" id="WP_109793351.1">
    <property type="nucleotide sequence ID" value="NZ_PHIG01000031.1"/>
</dbReference>
<evidence type="ECO:0000256" key="3">
    <source>
        <dbReference type="ARBA" id="ARBA00004496"/>
    </source>
</evidence>
<dbReference type="HAMAP" id="MF_00060">
    <property type="entry name" value="SurE"/>
    <property type="match status" value="1"/>
</dbReference>
<comment type="cofactor">
    <cofactor evidence="2">
        <name>Mg(2+)</name>
        <dbReference type="ChEBI" id="CHEBI:18420"/>
    </cofactor>
</comment>
<keyword evidence="7 9" id="KW-0547">Nucleotide-binding</keyword>
<comment type="function">
    <text evidence="9">Nucleotidase that shows phosphatase activity on nucleoside 5'-monophosphates.</text>
</comment>
<dbReference type="InterPro" id="IPR002828">
    <property type="entry name" value="SurE-like_Pase/nucleotidase"/>
</dbReference>
<evidence type="ECO:0000256" key="6">
    <source>
        <dbReference type="ARBA" id="ARBA00022723"/>
    </source>
</evidence>
<keyword evidence="6 9" id="KW-0479">Metal-binding</keyword>
<feature type="domain" description="Survival protein SurE-like phosphatase/nucleotidase" evidence="10">
    <location>
        <begin position="3"/>
        <end position="185"/>
    </location>
</feature>
<dbReference type="GO" id="GO:0008253">
    <property type="term" value="F:5'-nucleotidase activity"/>
    <property type="evidence" value="ECO:0007669"/>
    <property type="project" value="UniProtKB-UniRule"/>
</dbReference>
<gene>
    <name evidence="9" type="primary">surE</name>
    <name evidence="11" type="ORF">CVT23_09980</name>
</gene>
<keyword evidence="5 9" id="KW-0963">Cytoplasm</keyword>
<dbReference type="InterPro" id="IPR030048">
    <property type="entry name" value="SurE"/>
</dbReference>
<dbReference type="GO" id="GO:0008254">
    <property type="term" value="F:3'-nucleotidase activity"/>
    <property type="evidence" value="ECO:0007669"/>
    <property type="project" value="TreeGrafter"/>
</dbReference>
<comment type="subcellular location">
    <subcellularLocation>
        <location evidence="3 9">Cytoplasm</location>
    </subcellularLocation>
</comment>
<evidence type="ECO:0000256" key="9">
    <source>
        <dbReference type="HAMAP-Rule" id="MF_00060"/>
    </source>
</evidence>
<evidence type="ECO:0000256" key="1">
    <source>
        <dbReference type="ARBA" id="ARBA00000815"/>
    </source>
</evidence>
<comment type="caution">
    <text evidence="11">The sequence shown here is derived from an EMBL/GenBank/DDBJ whole genome shotgun (WGS) entry which is preliminary data.</text>
</comment>
<evidence type="ECO:0000313" key="12">
    <source>
        <dbReference type="Proteomes" id="UP000229498"/>
    </source>
</evidence>
<sequence>MKILLTNDDGIHAPGLKTLENIARELTDDIWIVAPAHEQSGAGHSLSLTNPLRMQKLDDRRFAVAGTPTDCVMMALRKVVQGVPDLVLSGVNRGANLAEDVTYSGTVAAAMEATLLGVPSIALSQVGYFGQDIRWQTAERHAPDIIRKLVDKGWPADVLMNVNFPDVEPDDVKGVHVVPHGRRDQSDITIDARVDGRNVPYFWIGLRRQRHLPEPGTDIGVIWREGISVTPISLDLTDPRSLAEMGRVFGD</sequence>